<dbReference type="Proteomes" id="UP000737171">
    <property type="component" value="Unassembled WGS sequence"/>
</dbReference>
<sequence>MIHLHSISFRRYPQALAAFMSGRGQRPRTHAADRADHTAPRERSWLRELALGVAPYAAAVLAIIAMGA</sequence>
<name>A0ABX2EPQ8_9BURK</name>
<organism evidence="2 3">
    <name type="scientific">Pseudaquabacterium terrae</name>
    <dbReference type="NCBI Taxonomy" id="2732868"/>
    <lineage>
        <taxon>Bacteria</taxon>
        <taxon>Pseudomonadati</taxon>
        <taxon>Pseudomonadota</taxon>
        <taxon>Betaproteobacteria</taxon>
        <taxon>Burkholderiales</taxon>
        <taxon>Sphaerotilaceae</taxon>
        <taxon>Pseudaquabacterium</taxon>
    </lineage>
</organism>
<keyword evidence="1" id="KW-0472">Membrane</keyword>
<protein>
    <submittedName>
        <fullName evidence="2">Uncharacterized protein</fullName>
    </submittedName>
</protein>
<reference evidence="2 3" key="1">
    <citation type="submission" date="2020-05" db="EMBL/GenBank/DDBJ databases">
        <title>Aquincola sp. isolate from soil.</title>
        <authorList>
            <person name="Han J."/>
            <person name="Kim D.-U."/>
        </authorList>
    </citation>
    <scope>NUCLEOTIDE SEQUENCE [LARGE SCALE GENOMIC DNA]</scope>
    <source>
        <strain evidence="2 3">S2</strain>
    </source>
</reference>
<dbReference type="EMBL" id="JABRWJ010000008">
    <property type="protein sequence ID" value="NRF70559.1"/>
    <property type="molecule type" value="Genomic_DNA"/>
</dbReference>
<dbReference type="RefSeq" id="WP_173129820.1">
    <property type="nucleotide sequence ID" value="NZ_JABRWJ010000008.1"/>
</dbReference>
<keyword evidence="1" id="KW-0812">Transmembrane</keyword>
<accession>A0ABX2EPQ8</accession>
<evidence type="ECO:0000313" key="2">
    <source>
        <dbReference type="EMBL" id="NRF70559.1"/>
    </source>
</evidence>
<evidence type="ECO:0000313" key="3">
    <source>
        <dbReference type="Proteomes" id="UP000737171"/>
    </source>
</evidence>
<keyword evidence="1" id="KW-1133">Transmembrane helix</keyword>
<keyword evidence="3" id="KW-1185">Reference proteome</keyword>
<feature type="transmembrane region" description="Helical" evidence="1">
    <location>
        <begin position="49"/>
        <end position="67"/>
    </location>
</feature>
<proteinExistence type="predicted"/>
<evidence type="ECO:0000256" key="1">
    <source>
        <dbReference type="SAM" id="Phobius"/>
    </source>
</evidence>
<gene>
    <name evidence="2" type="ORF">HLB44_26490</name>
</gene>
<comment type="caution">
    <text evidence="2">The sequence shown here is derived from an EMBL/GenBank/DDBJ whole genome shotgun (WGS) entry which is preliminary data.</text>
</comment>